<dbReference type="Gene3D" id="1.10.1740.10">
    <property type="match status" value="1"/>
</dbReference>
<evidence type="ECO:0000313" key="9">
    <source>
        <dbReference type="Proteomes" id="UP000702544"/>
    </source>
</evidence>
<keyword evidence="4" id="KW-0238">DNA-binding</keyword>
<dbReference type="InterPro" id="IPR007627">
    <property type="entry name" value="RNA_pol_sigma70_r2"/>
</dbReference>
<reference evidence="8 9" key="1">
    <citation type="submission" date="2020-01" db="EMBL/GenBank/DDBJ databases">
        <title>Genomes assembled from Gulf of Kutch pelagic sediment metagenomes.</title>
        <authorList>
            <person name="Chandrashekar M."/>
            <person name="Mahajan M.S."/>
            <person name="Dave K.J."/>
            <person name="Vatsa P."/>
            <person name="Nathani N.M."/>
        </authorList>
    </citation>
    <scope>NUCLEOTIDE SEQUENCE [LARGE SCALE GENOMIC DNA]</scope>
    <source>
        <strain evidence="8">KS3-K002</strain>
    </source>
</reference>
<sequence>MPTITPIPPSPRRSRRRDISTALERQLARYAALVHDAARRYGLAESDIDEVVQDVRIRLWRALSTGERIAVTPASYVYRTAVSAALDMIRRRQARREDALESCSSRRLATTLRPDQVVELDDLATRLARALAALPESRRVVVRLHLLGYHRNEIAEQLGWTEAKTRNLLYRGLEDIRSKLS</sequence>
<accession>A0AAE5CCF0</accession>
<dbReference type="GO" id="GO:0006352">
    <property type="term" value="P:DNA-templated transcription initiation"/>
    <property type="evidence" value="ECO:0007669"/>
    <property type="project" value="InterPro"/>
</dbReference>
<dbReference type="NCBIfam" id="TIGR02937">
    <property type="entry name" value="sigma70-ECF"/>
    <property type="match status" value="1"/>
</dbReference>
<keyword evidence="5" id="KW-0804">Transcription</keyword>
<feature type="domain" description="RNA polymerase sigma-70 region 2" evidence="6">
    <location>
        <begin position="29"/>
        <end position="94"/>
    </location>
</feature>
<evidence type="ECO:0000313" key="8">
    <source>
        <dbReference type="EMBL" id="NIR75828.1"/>
    </source>
</evidence>
<dbReference type="InterPro" id="IPR013324">
    <property type="entry name" value="RNA_pol_sigma_r3/r4-like"/>
</dbReference>
<dbReference type="PANTHER" id="PTHR43133:SF8">
    <property type="entry name" value="RNA POLYMERASE SIGMA FACTOR HI_1459-RELATED"/>
    <property type="match status" value="1"/>
</dbReference>
<dbReference type="EMBL" id="JAACAK010000096">
    <property type="protein sequence ID" value="NIR75828.1"/>
    <property type="molecule type" value="Genomic_DNA"/>
</dbReference>
<dbReference type="InterPro" id="IPR036388">
    <property type="entry name" value="WH-like_DNA-bd_sf"/>
</dbReference>
<feature type="domain" description="RNA polymerase sigma factor 70 region 4 type 2" evidence="7">
    <location>
        <begin position="126"/>
        <end position="175"/>
    </location>
</feature>
<keyword evidence="3" id="KW-0731">Sigma factor</keyword>
<dbReference type="SUPFAM" id="SSF88946">
    <property type="entry name" value="Sigma2 domain of RNA polymerase sigma factors"/>
    <property type="match status" value="1"/>
</dbReference>
<dbReference type="Gene3D" id="1.10.10.10">
    <property type="entry name" value="Winged helix-like DNA-binding domain superfamily/Winged helix DNA-binding domain"/>
    <property type="match status" value="1"/>
</dbReference>
<evidence type="ECO:0000256" key="4">
    <source>
        <dbReference type="ARBA" id="ARBA00023125"/>
    </source>
</evidence>
<evidence type="ECO:0000256" key="1">
    <source>
        <dbReference type="ARBA" id="ARBA00010641"/>
    </source>
</evidence>
<dbReference type="Proteomes" id="UP000702544">
    <property type="component" value="Unassembled WGS sequence"/>
</dbReference>
<evidence type="ECO:0000256" key="5">
    <source>
        <dbReference type="ARBA" id="ARBA00023163"/>
    </source>
</evidence>
<dbReference type="GO" id="GO:0003677">
    <property type="term" value="F:DNA binding"/>
    <property type="evidence" value="ECO:0007669"/>
    <property type="project" value="UniProtKB-KW"/>
</dbReference>
<dbReference type="InterPro" id="IPR013249">
    <property type="entry name" value="RNA_pol_sigma70_r4_t2"/>
</dbReference>
<dbReference type="InterPro" id="IPR013325">
    <property type="entry name" value="RNA_pol_sigma_r2"/>
</dbReference>
<comment type="caution">
    <text evidence="8">The sequence shown here is derived from an EMBL/GenBank/DDBJ whole genome shotgun (WGS) entry which is preliminary data.</text>
</comment>
<evidence type="ECO:0000256" key="3">
    <source>
        <dbReference type="ARBA" id="ARBA00023082"/>
    </source>
</evidence>
<gene>
    <name evidence="8" type="ORF">GWO12_12065</name>
</gene>
<organism evidence="8 9">
    <name type="scientific">Candidatus Kutchimonas denitrificans</name>
    <dbReference type="NCBI Taxonomy" id="3056748"/>
    <lineage>
        <taxon>Bacteria</taxon>
        <taxon>Pseudomonadati</taxon>
        <taxon>Gemmatimonadota</taxon>
        <taxon>Gemmatimonadia</taxon>
        <taxon>Candidatus Palauibacterales</taxon>
        <taxon>Candidatus Palauibacteraceae</taxon>
        <taxon>Candidatus Kutchimonas</taxon>
    </lineage>
</organism>
<comment type="similarity">
    <text evidence="1">Belongs to the sigma-70 factor family. ECF subfamily.</text>
</comment>
<proteinExistence type="inferred from homology"/>
<dbReference type="Pfam" id="PF08281">
    <property type="entry name" value="Sigma70_r4_2"/>
    <property type="match status" value="1"/>
</dbReference>
<dbReference type="InterPro" id="IPR039425">
    <property type="entry name" value="RNA_pol_sigma-70-like"/>
</dbReference>
<dbReference type="Pfam" id="PF04542">
    <property type="entry name" value="Sigma70_r2"/>
    <property type="match status" value="1"/>
</dbReference>
<dbReference type="InterPro" id="IPR014284">
    <property type="entry name" value="RNA_pol_sigma-70_dom"/>
</dbReference>
<dbReference type="PANTHER" id="PTHR43133">
    <property type="entry name" value="RNA POLYMERASE ECF-TYPE SIGMA FACTO"/>
    <property type="match status" value="1"/>
</dbReference>
<evidence type="ECO:0000256" key="2">
    <source>
        <dbReference type="ARBA" id="ARBA00023015"/>
    </source>
</evidence>
<dbReference type="GO" id="GO:0016987">
    <property type="term" value="F:sigma factor activity"/>
    <property type="evidence" value="ECO:0007669"/>
    <property type="project" value="UniProtKB-KW"/>
</dbReference>
<name>A0AAE5CCF0_9BACT</name>
<evidence type="ECO:0000259" key="7">
    <source>
        <dbReference type="Pfam" id="PF08281"/>
    </source>
</evidence>
<evidence type="ECO:0000259" key="6">
    <source>
        <dbReference type="Pfam" id="PF04542"/>
    </source>
</evidence>
<keyword evidence="2" id="KW-0805">Transcription regulation</keyword>
<dbReference type="AlphaFoldDB" id="A0AAE5CCF0"/>
<dbReference type="SUPFAM" id="SSF88659">
    <property type="entry name" value="Sigma3 and sigma4 domains of RNA polymerase sigma factors"/>
    <property type="match status" value="1"/>
</dbReference>
<protein>
    <submittedName>
        <fullName evidence="8">Sigma-70 family RNA polymerase sigma factor</fullName>
    </submittedName>
</protein>